<evidence type="ECO:0000256" key="2">
    <source>
        <dbReference type="ARBA" id="ARBA00012588"/>
    </source>
</evidence>
<evidence type="ECO:0000256" key="3">
    <source>
        <dbReference type="ARBA" id="ARBA00022676"/>
    </source>
</evidence>
<dbReference type="EMBL" id="CP019628">
    <property type="protein sequence ID" value="AQP98477.1"/>
    <property type="molecule type" value="Genomic_DNA"/>
</dbReference>
<protein>
    <recommendedName>
        <fullName evidence="2">starch synthase</fullName>
        <ecNumber evidence="2">2.4.1.21</ecNumber>
    </recommendedName>
</protein>
<dbReference type="Pfam" id="PF00534">
    <property type="entry name" value="Glycos_transf_1"/>
    <property type="match status" value="1"/>
</dbReference>
<keyword evidence="3" id="KW-0328">Glycosyltransferase</keyword>
<dbReference type="EC" id="2.4.1.21" evidence="2"/>
<gene>
    <name evidence="7" type="ORF">B0W48_00925</name>
</gene>
<feature type="domain" description="Glycosyl transferase family 1" evidence="5">
    <location>
        <begin position="319"/>
        <end position="466"/>
    </location>
</feature>
<dbReference type="PANTHER" id="PTHR45825:SF11">
    <property type="entry name" value="ALPHA AMYLASE DOMAIN-CONTAINING PROTEIN"/>
    <property type="match status" value="1"/>
</dbReference>
<evidence type="ECO:0000313" key="7">
    <source>
        <dbReference type="EMBL" id="AQP98477.1"/>
    </source>
</evidence>
<dbReference type="KEGG" id="paln:B0W48_00925"/>
<dbReference type="GO" id="GO:0005978">
    <property type="term" value="P:glycogen biosynthetic process"/>
    <property type="evidence" value="ECO:0007669"/>
    <property type="project" value="TreeGrafter"/>
</dbReference>
<evidence type="ECO:0000259" key="6">
    <source>
        <dbReference type="Pfam" id="PF08323"/>
    </source>
</evidence>
<dbReference type="Gene3D" id="3.40.50.2000">
    <property type="entry name" value="Glycogen Phosphorylase B"/>
    <property type="match status" value="2"/>
</dbReference>
<dbReference type="InterPro" id="IPR001296">
    <property type="entry name" value="Glyco_trans_1"/>
</dbReference>
<comment type="catalytic activity">
    <reaction evidence="1">
        <text>[(1-&gt;4)-alpha-D-glucosyl](n) + ADP-alpha-D-glucose = [(1-&gt;4)-alpha-D-glucosyl](n+1) + ADP + H(+)</text>
        <dbReference type="Rhea" id="RHEA:18189"/>
        <dbReference type="Rhea" id="RHEA-COMP:9584"/>
        <dbReference type="Rhea" id="RHEA-COMP:9587"/>
        <dbReference type="ChEBI" id="CHEBI:15378"/>
        <dbReference type="ChEBI" id="CHEBI:15444"/>
        <dbReference type="ChEBI" id="CHEBI:57498"/>
        <dbReference type="ChEBI" id="CHEBI:456216"/>
        <dbReference type="EC" id="2.4.1.21"/>
    </reaction>
</comment>
<feature type="domain" description="Starch synthase catalytic" evidence="6">
    <location>
        <begin position="2"/>
        <end position="255"/>
    </location>
</feature>
<keyword evidence="4" id="KW-0808">Transferase</keyword>
<reference evidence="7 8" key="1">
    <citation type="submission" date="2017-02" db="EMBL/GenBank/DDBJ databases">
        <title>Complete genome sequence of the cold-active Pseudoalteromonas aliena strain EH1 isolated from Arctic seawater.</title>
        <authorList>
            <person name="Kim E."/>
            <person name="Heo E."/>
            <person name="Kim H."/>
            <person name="Kim D."/>
        </authorList>
    </citation>
    <scope>NUCLEOTIDE SEQUENCE [LARGE SCALE GENOMIC DNA]</scope>
    <source>
        <strain evidence="7 8">EH1</strain>
    </source>
</reference>
<dbReference type="GO" id="GO:0005829">
    <property type="term" value="C:cytosol"/>
    <property type="evidence" value="ECO:0007669"/>
    <property type="project" value="TreeGrafter"/>
</dbReference>
<dbReference type="InterPro" id="IPR013534">
    <property type="entry name" value="Starch_synth_cat_dom"/>
</dbReference>
<dbReference type="Proteomes" id="UP000188243">
    <property type="component" value="Chromosome"/>
</dbReference>
<dbReference type="PANTHER" id="PTHR45825">
    <property type="entry name" value="GRANULE-BOUND STARCH SYNTHASE 1, CHLOROPLASTIC/AMYLOPLASTIC"/>
    <property type="match status" value="1"/>
</dbReference>
<organism evidence="7 8">
    <name type="scientific">Pseudoalteromonas aliena</name>
    <dbReference type="NCBI Taxonomy" id="247523"/>
    <lineage>
        <taxon>Bacteria</taxon>
        <taxon>Pseudomonadati</taxon>
        <taxon>Pseudomonadota</taxon>
        <taxon>Gammaproteobacteria</taxon>
        <taxon>Alteromonadales</taxon>
        <taxon>Pseudoalteromonadaceae</taxon>
        <taxon>Pseudoalteromonas</taxon>
    </lineage>
</organism>
<dbReference type="AlphaFoldDB" id="A0A1Q2GTT6"/>
<sequence>MHVLMVAAENDALPGAKVGGVADVVRDAPKALADQGVTVEVVIPDYGFEPLTRIYIGEVTVVFNAQPHVLTLFKIQQTNNNVSQIVISHPLFSGSGSVYCNDAPGRPFATDATKFALFNAAVCEALSQGLLTRPNALHLHDWHSACVAVLIKFEPRYSSLKNIHIAYTVHNIALQGIRPFKHDESSLETWFPSLSYNGQHLCDPRYPHCFNPMRSAINLADKVHLVSPTYSQEVLSPSNYDRGFFGGEGLELDLQNSAKQGKLIGILNGCEYPESNTKNADLNTLYQKIEHTLFGWMSNNEQLQSSYYIAHQRLQQFKATAANGPLVTSVGRLTEQKVLLLCQQVDGHLAIDSVCQIINKYNGRLIILGSGDKELESIFNKAMARNSNLLFLKGYGQGIGDLMYQLGDLFLMPSSFEPCGISQMLAMRAGQPCLVHSVGGLKDTVEHDENGFSFNGTSLAVQASNLLSCLDETLSLKKHDPKKWHKIKVSAQQARFSWIEVAANYIAQLYR</sequence>
<evidence type="ECO:0000256" key="4">
    <source>
        <dbReference type="ARBA" id="ARBA00022679"/>
    </source>
</evidence>
<name>A0A1Q2GTT6_9GAMM</name>
<dbReference type="Pfam" id="PF08323">
    <property type="entry name" value="Glyco_transf_5"/>
    <property type="match status" value="1"/>
</dbReference>
<dbReference type="GO" id="GO:0009011">
    <property type="term" value="F:alpha-1,4-glucan glucosyltransferase (ADP-glucose donor) activity"/>
    <property type="evidence" value="ECO:0007669"/>
    <property type="project" value="UniProtKB-EC"/>
</dbReference>
<evidence type="ECO:0000313" key="8">
    <source>
        <dbReference type="Proteomes" id="UP000188243"/>
    </source>
</evidence>
<proteinExistence type="predicted"/>
<accession>A0A1Q2GTT6</accession>
<dbReference type="STRING" id="247523.B0W48_00925"/>
<dbReference type="CDD" id="cd03791">
    <property type="entry name" value="GT5_Glycogen_synthase_DULL1-like"/>
    <property type="match status" value="1"/>
</dbReference>
<evidence type="ECO:0000256" key="1">
    <source>
        <dbReference type="ARBA" id="ARBA00001478"/>
    </source>
</evidence>
<evidence type="ECO:0000259" key="5">
    <source>
        <dbReference type="Pfam" id="PF00534"/>
    </source>
</evidence>
<dbReference type="SUPFAM" id="SSF53756">
    <property type="entry name" value="UDP-Glycosyltransferase/glycogen phosphorylase"/>
    <property type="match status" value="1"/>
</dbReference>
<dbReference type="RefSeq" id="WP_077535212.1">
    <property type="nucleotide sequence ID" value="NZ_CP019628.1"/>
</dbReference>